<reference evidence="1" key="2">
    <citation type="journal article" date="2019" name="Genome Biol. Evol.">
        <title>Day and night: Metabolic profiles and evolutionary relationships of six axenic non-marine cyanobacteria.</title>
        <authorList>
            <person name="Will S.E."/>
            <person name="Henke P."/>
            <person name="Boedeker C."/>
            <person name="Huang S."/>
            <person name="Brinkmann H."/>
            <person name="Rohde M."/>
            <person name="Jarek M."/>
            <person name="Friedl T."/>
            <person name="Seufert S."/>
            <person name="Schumacher M."/>
            <person name="Overmann J."/>
            <person name="Neumann-Schaal M."/>
            <person name="Petersen J."/>
        </authorList>
    </citation>
    <scope>NUCLEOTIDE SEQUENCE [LARGE SCALE GENOMIC DNA]</scope>
    <source>
        <strain evidence="1">PCC 7102</strain>
    </source>
</reference>
<dbReference type="AlphaFoldDB" id="A0A3S1IXX3"/>
<accession>A0A3S1IXX3</accession>
<organism evidence="1 2">
    <name type="scientific">Dulcicalothrix desertica PCC 7102</name>
    <dbReference type="NCBI Taxonomy" id="232991"/>
    <lineage>
        <taxon>Bacteria</taxon>
        <taxon>Bacillati</taxon>
        <taxon>Cyanobacteriota</taxon>
        <taxon>Cyanophyceae</taxon>
        <taxon>Nostocales</taxon>
        <taxon>Calotrichaceae</taxon>
        <taxon>Dulcicalothrix</taxon>
    </lineage>
</organism>
<protein>
    <recommendedName>
        <fullName evidence="3">Heterocyst differentiation protein</fullName>
    </recommendedName>
</protein>
<name>A0A3S1IXX3_9CYAN</name>
<dbReference type="EMBL" id="RSCL01000011">
    <property type="protein sequence ID" value="RUT04290.1"/>
    <property type="molecule type" value="Genomic_DNA"/>
</dbReference>
<gene>
    <name evidence="1" type="ORF">DSM106972_045180</name>
</gene>
<evidence type="ECO:0008006" key="3">
    <source>
        <dbReference type="Google" id="ProtNLM"/>
    </source>
</evidence>
<dbReference type="Proteomes" id="UP000271624">
    <property type="component" value="Unassembled WGS sequence"/>
</dbReference>
<evidence type="ECO:0000313" key="1">
    <source>
        <dbReference type="EMBL" id="RUT04290.1"/>
    </source>
</evidence>
<proteinExistence type="predicted"/>
<dbReference type="InterPro" id="IPR049598">
    <property type="entry name" value="HetP-like"/>
</dbReference>
<sequence>MIMVQNITANQKHLDRTMKPEQFSQVVEAISSGRYSWACVLILRFAGYNPLHYIPYRTYSRLLKENRQQYSMASNIKSQEVTDYSNSTQRQDISCLNQINDLTYLEPIDNQALASRGGKGSIYGDIEAKRWNLFVFPFFKFR</sequence>
<reference evidence="1" key="1">
    <citation type="submission" date="2018-12" db="EMBL/GenBank/DDBJ databases">
        <authorList>
            <person name="Will S."/>
            <person name="Neumann-Schaal M."/>
            <person name="Henke P."/>
        </authorList>
    </citation>
    <scope>NUCLEOTIDE SEQUENCE</scope>
    <source>
        <strain evidence="1">PCC 7102</strain>
    </source>
</reference>
<evidence type="ECO:0000313" key="2">
    <source>
        <dbReference type="Proteomes" id="UP000271624"/>
    </source>
</evidence>
<keyword evidence="2" id="KW-1185">Reference proteome</keyword>
<comment type="caution">
    <text evidence="1">The sequence shown here is derived from an EMBL/GenBank/DDBJ whole genome shotgun (WGS) entry which is preliminary data.</text>
</comment>
<dbReference type="NCBIfam" id="NF037966">
    <property type="entry name" value="HetP_family"/>
    <property type="match status" value="1"/>
</dbReference>